<keyword evidence="2" id="KW-1185">Reference proteome</keyword>
<accession>A0ABQ9DIH7</accession>
<proteinExistence type="predicted"/>
<protein>
    <recommendedName>
        <fullName evidence="3">Reverse transcriptase</fullName>
    </recommendedName>
</protein>
<dbReference type="PANTHER" id="PTHR33332">
    <property type="entry name" value="REVERSE TRANSCRIPTASE DOMAIN-CONTAINING PROTEIN"/>
    <property type="match status" value="1"/>
</dbReference>
<dbReference type="Proteomes" id="UP001145742">
    <property type="component" value="Unassembled WGS sequence"/>
</dbReference>
<organism evidence="1 2">
    <name type="scientific">Willisornis vidua</name>
    <name type="common">Xingu scale-backed antbird</name>
    <dbReference type="NCBI Taxonomy" id="1566151"/>
    <lineage>
        <taxon>Eukaryota</taxon>
        <taxon>Metazoa</taxon>
        <taxon>Chordata</taxon>
        <taxon>Craniata</taxon>
        <taxon>Vertebrata</taxon>
        <taxon>Euteleostomi</taxon>
        <taxon>Archelosauria</taxon>
        <taxon>Archosauria</taxon>
        <taxon>Dinosauria</taxon>
        <taxon>Saurischia</taxon>
        <taxon>Theropoda</taxon>
        <taxon>Coelurosauria</taxon>
        <taxon>Aves</taxon>
        <taxon>Neognathae</taxon>
        <taxon>Neoaves</taxon>
        <taxon>Telluraves</taxon>
        <taxon>Australaves</taxon>
        <taxon>Passeriformes</taxon>
        <taxon>Thamnophilidae</taxon>
        <taxon>Willisornis</taxon>
    </lineage>
</organism>
<evidence type="ECO:0000313" key="1">
    <source>
        <dbReference type="EMBL" id="KAJ7419444.1"/>
    </source>
</evidence>
<name>A0ABQ9DIH7_9PASS</name>
<reference evidence="1" key="1">
    <citation type="submission" date="2019-10" db="EMBL/GenBank/DDBJ databases">
        <authorList>
            <person name="Soares A.E.R."/>
            <person name="Aleixo A."/>
            <person name="Schneider P."/>
            <person name="Miyaki C.Y."/>
            <person name="Schneider M.P."/>
            <person name="Mello C."/>
            <person name="Vasconcelos A.T.R."/>
        </authorList>
    </citation>
    <scope>NUCLEOTIDE SEQUENCE</scope>
    <source>
        <tissue evidence="1">Muscle</tissue>
    </source>
</reference>
<dbReference type="EMBL" id="WHWB01033498">
    <property type="protein sequence ID" value="KAJ7419444.1"/>
    <property type="molecule type" value="Genomic_DNA"/>
</dbReference>
<gene>
    <name evidence="1" type="ORF">WISP_53918</name>
</gene>
<sequence length="314" mass="36579">MRELGEELTKLLSIIYQQSWLTEEFPGDWKVANVPPIHKRVQKDDLGNYRPVSLTSVPGRLKGRRALKSDLDKLESWADSSKMRFNKAKCQNLQFGLSNPMQHYRLGTEWLESSQEERNMVIWTDRRLNICQQCAQVAKKANEILGCIRNSVANRMREVILLLYSTLVRPHLESCVQFWAPQFRKAIEVLEQVQGRATRLVKGLEHKCYEERRRDLGLFSLEKRRLRGDPITLYNSLKGCCSQVGVGLFSQATRSRTRGHWLKLCQRRFRLDIMKKFFTESVIKHWNGLPREVVDSLSLEVFKTRLDVALSAMV</sequence>
<comment type="caution">
    <text evidence="1">The sequence shown here is derived from an EMBL/GenBank/DDBJ whole genome shotgun (WGS) entry which is preliminary data.</text>
</comment>
<evidence type="ECO:0000313" key="2">
    <source>
        <dbReference type="Proteomes" id="UP001145742"/>
    </source>
</evidence>
<evidence type="ECO:0008006" key="3">
    <source>
        <dbReference type="Google" id="ProtNLM"/>
    </source>
</evidence>